<proteinExistence type="predicted"/>
<dbReference type="Proteomes" id="UP000001656">
    <property type="component" value="Chromosome"/>
</dbReference>
<dbReference type="EMBL" id="CP001666">
    <property type="protein sequence ID" value="ADK13156.1"/>
    <property type="molecule type" value="Genomic_DNA"/>
</dbReference>
<dbReference type="KEGG" id="clj:CLJU_c00490"/>
<name>D8GK38_CLOLD</name>
<dbReference type="HOGENOM" id="CLU_3268046_0_0_9"/>
<evidence type="ECO:0000313" key="1">
    <source>
        <dbReference type="EMBL" id="ADK13156.1"/>
    </source>
</evidence>
<evidence type="ECO:0000313" key="2">
    <source>
        <dbReference type="Proteomes" id="UP000001656"/>
    </source>
</evidence>
<sequence length="41" mass="4714">MDIFKYRKEVIRIINLKGKAYAVGANVVKCVDIFRPSKCII</sequence>
<accession>D8GK38</accession>
<protein>
    <submittedName>
        <fullName evidence="1">Uncharacterized protein</fullName>
    </submittedName>
</protein>
<dbReference type="AlphaFoldDB" id="D8GK38"/>
<gene>
    <name evidence="1" type="ordered locus">CLJU_c00490</name>
</gene>
<organism evidence="1 2">
    <name type="scientific">Clostridium ljungdahlii (strain ATCC 55383 / DSM 13528 / PETC)</name>
    <dbReference type="NCBI Taxonomy" id="748727"/>
    <lineage>
        <taxon>Bacteria</taxon>
        <taxon>Bacillati</taxon>
        <taxon>Bacillota</taxon>
        <taxon>Clostridia</taxon>
        <taxon>Eubacteriales</taxon>
        <taxon>Clostridiaceae</taxon>
        <taxon>Clostridium</taxon>
    </lineage>
</organism>
<reference evidence="1 2" key="1">
    <citation type="journal article" date="2010" name="Proc. Natl. Acad. Sci. U.S.A.">
        <title>Clostridium ljungdahlii represents a microbial production platform based on syngas.</title>
        <authorList>
            <person name="Kopke M."/>
            <person name="Held C."/>
            <person name="Hujer S."/>
            <person name="Liesegang H."/>
            <person name="Wiezer A."/>
            <person name="Wollherr A."/>
            <person name="Ehrenreich A."/>
            <person name="Liebl W."/>
            <person name="Gottschalk G."/>
            <person name="Durre P."/>
        </authorList>
    </citation>
    <scope>NUCLEOTIDE SEQUENCE [LARGE SCALE GENOMIC DNA]</scope>
    <source>
        <strain evidence="2">ATCC 55383 / DSM 13528 / PETC</strain>
    </source>
</reference>